<dbReference type="EMBL" id="JACICC010000006">
    <property type="protein sequence ID" value="MBB3810370.1"/>
    <property type="molecule type" value="Genomic_DNA"/>
</dbReference>
<evidence type="ECO:0000256" key="1">
    <source>
        <dbReference type="SAM" id="MobiDB-lite"/>
    </source>
</evidence>
<evidence type="ECO:0000313" key="4">
    <source>
        <dbReference type="Proteomes" id="UP000537592"/>
    </source>
</evidence>
<dbReference type="AlphaFoldDB" id="A0A7W5Z552"/>
<organism evidence="3 4">
    <name type="scientific">Pseudochelatococcus contaminans</name>
    <dbReference type="NCBI Taxonomy" id="1538103"/>
    <lineage>
        <taxon>Bacteria</taxon>
        <taxon>Pseudomonadati</taxon>
        <taxon>Pseudomonadota</taxon>
        <taxon>Alphaproteobacteria</taxon>
        <taxon>Hyphomicrobiales</taxon>
        <taxon>Chelatococcaceae</taxon>
        <taxon>Pseudochelatococcus</taxon>
    </lineage>
</organism>
<name>A0A7W5Z552_9HYPH</name>
<protein>
    <recommendedName>
        <fullName evidence="5">DUF883 domain-containing protein</fullName>
    </recommendedName>
</protein>
<dbReference type="RefSeq" id="WP_183753304.1">
    <property type="nucleotide sequence ID" value="NZ_JACICC010000006.1"/>
</dbReference>
<proteinExistence type="predicted"/>
<keyword evidence="4" id="KW-1185">Reference proteome</keyword>
<feature type="region of interest" description="Disordered" evidence="1">
    <location>
        <begin position="18"/>
        <end position="47"/>
    </location>
</feature>
<keyword evidence="2" id="KW-0472">Membrane</keyword>
<evidence type="ECO:0000256" key="2">
    <source>
        <dbReference type="SAM" id="Phobius"/>
    </source>
</evidence>
<feature type="transmembrane region" description="Helical" evidence="2">
    <location>
        <begin position="74"/>
        <end position="94"/>
    </location>
</feature>
<dbReference type="Proteomes" id="UP000537592">
    <property type="component" value="Unassembled WGS sequence"/>
</dbReference>
<keyword evidence="2" id="KW-0812">Transmembrane</keyword>
<evidence type="ECO:0000313" key="3">
    <source>
        <dbReference type="EMBL" id="MBB3810370.1"/>
    </source>
</evidence>
<gene>
    <name evidence="3" type="ORF">FHS81_002471</name>
</gene>
<comment type="caution">
    <text evidence="3">The sequence shown here is derived from an EMBL/GenBank/DDBJ whole genome shotgun (WGS) entry which is preliminary data.</text>
</comment>
<accession>A0A7W5Z552</accession>
<keyword evidence="2" id="KW-1133">Transmembrane helix</keyword>
<evidence type="ECO:0008006" key="5">
    <source>
        <dbReference type="Google" id="ProtNLM"/>
    </source>
</evidence>
<sequence>MSLTSEIQALRAEIEAQVSKAPAREDSATSATALETPPSGEAQVQQDAAQQDIEAFLKAVNETLDTFAGELDKYPRLSALAALGVGLAAGIVIGRQLR</sequence>
<reference evidence="3 4" key="1">
    <citation type="submission" date="2020-08" db="EMBL/GenBank/DDBJ databases">
        <title>Genomic Encyclopedia of Type Strains, Phase IV (KMG-IV): sequencing the most valuable type-strain genomes for metagenomic binning, comparative biology and taxonomic classification.</title>
        <authorList>
            <person name="Goeker M."/>
        </authorList>
    </citation>
    <scope>NUCLEOTIDE SEQUENCE [LARGE SCALE GENOMIC DNA]</scope>
    <source>
        <strain evidence="3 4">DSM 28760</strain>
    </source>
</reference>